<dbReference type="EMBL" id="JWZT01002857">
    <property type="protein sequence ID" value="KII68451.1"/>
    <property type="molecule type" value="Genomic_DNA"/>
</dbReference>
<dbReference type="Proteomes" id="UP000031668">
    <property type="component" value="Unassembled WGS sequence"/>
</dbReference>
<dbReference type="InterPro" id="IPR036397">
    <property type="entry name" value="RNaseH_sf"/>
</dbReference>
<keyword evidence="3" id="KW-1185">Reference proteome</keyword>
<gene>
    <name evidence="2" type="ORF">RF11_10809</name>
</gene>
<feature type="domain" description="Integrase catalytic" evidence="1">
    <location>
        <begin position="146"/>
        <end position="212"/>
    </location>
</feature>
<dbReference type="InterPro" id="IPR041588">
    <property type="entry name" value="Integrase_H2C2"/>
</dbReference>
<evidence type="ECO:0000313" key="3">
    <source>
        <dbReference type="Proteomes" id="UP000031668"/>
    </source>
</evidence>
<evidence type="ECO:0000259" key="1">
    <source>
        <dbReference type="PROSITE" id="PS50994"/>
    </source>
</evidence>
<name>A0A0C2MMJ6_THEKT</name>
<accession>A0A0C2MMJ6</accession>
<dbReference type="GO" id="GO:0003676">
    <property type="term" value="F:nucleic acid binding"/>
    <property type="evidence" value="ECO:0007669"/>
    <property type="project" value="InterPro"/>
</dbReference>
<proteinExistence type="predicted"/>
<dbReference type="PANTHER" id="PTHR47266">
    <property type="entry name" value="ENDONUCLEASE-RELATED"/>
    <property type="match status" value="1"/>
</dbReference>
<organism evidence="2 3">
    <name type="scientific">Thelohanellus kitauei</name>
    <name type="common">Myxosporean</name>
    <dbReference type="NCBI Taxonomy" id="669202"/>
    <lineage>
        <taxon>Eukaryota</taxon>
        <taxon>Metazoa</taxon>
        <taxon>Cnidaria</taxon>
        <taxon>Myxozoa</taxon>
        <taxon>Myxosporea</taxon>
        <taxon>Bivalvulida</taxon>
        <taxon>Platysporina</taxon>
        <taxon>Myxobolidae</taxon>
        <taxon>Thelohanellus</taxon>
    </lineage>
</organism>
<dbReference type="Gene3D" id="1.10.340.70">
    <property type="match status" value="1"/>
</dbReference>
<dbReference type="InterPro" id="IPR012337">
    <property type="entry name" value="RNaseH-like_sf"/>
</dbReference>
<dbReference type="OrthoDB" id="6147697at2759"/>
<dbReference type="PROSITE" id="PS50994">
    <property type="entry name" value="INTEGRASE"/>
    <property type="match status" value="1"/>
</dbReference>
<sequence>MKDNHGRISRWIGKLEEFNYSIRYIPRNRKIATDEQHKDCTIREFINHLSGQSDKSSLYFKERRLLTKRSHLEILDNTLYHLRGRGRKIIVNDVNCKYLQHLGESKTDSFIRDPLFWMDIGASVKSFILKCHSCQVNKSKKFTAKAGSLPINNKVRFILWHLDFTGPLPLTRKGNRFILVCIYHFSKWVEAVPLPDITAETAANVVFSNIRY</sequence>
<evidence type="ECO:0000313" key="2">
    <source>
        <dbReference type="EMBL" id="KII68451.1"/>
    </source>
</evidence>
<dbReference type="Gene3D" id="3.30.420.10">
    <property type="entry name" value="Ribonuclease H-like superfamily/Ribonuclease H"/>
    <property type="match status" value="1"/>
</dbReference>
<dbReference type="AlphaFoldDB" id="A0A0C2MMJ6"/>
<comment type="caution">
    <text evidence="2">The sequence shown here is derived from an EMBL/GenBank/DDBJ whole genome shotgun (WGS) entry which is preliminary data.</text>
</comment>
<dbReference type="SUPFAM" id="SSF53098">
    <property type="entry name" value="Ribonuclease H-like"/>
    <property type="match status" value="1"/>
</dbReference>
<dbReference type="GO" id="GO:0015074">
    <property type="term" value="P:DNA integration"/>
    <property type="evidence" value="ECO:0007669"/>
    <property type="project" value="InterPro"/>
</dbReference>
<reference evidence="2 3" key="1">
    <citation type="journal article" date="2014" name="Genome Biol. Evol.">
        <title>The genome of the myxosporean Thelohanellus kitauei shows adaptations to nutrient acquisition within its fish host.</title>
        <authorList>
            <person name="Yang Y."/>
            <person name="Xiong J."/>
            <person name="Zhou Z."/>
            <person name="Huo F."/>
            <person name="Miao W."/>
            <person name="Ran C."/>
            <person name="Liu Y."/>
            <person name="Zhang J."/>
            <person name="Feng J."/>
            <person name="Wang M."/>
            <person name="Wang M."/>
            <person name="Wang L."/>
            <person name="Yao B."/>
        </authorList>
    </citation>
    <scope>NUCLEOTIDE SEQUENCE [LARGE SCALE GENOMIC DNA]</scope>
    <source>
        <strain evidence="2">Wuqing</strain>
    </source>
</reference>
<dbReference type="InterPro" id="IPR001584">
    <property type="entry name" value="Integrase_cat-core"/>
</dbReference>
<dbReference type="InterPro" id="IPR052160">
    <property type="entry name" value="Gypsy_RT_Integrase-like"/>
</dbReference>
<dbReference type="Pfam" id="PF17921">
    <property type="entry name" value="Integrase_H2C2"/>
    <property type="match status" value="1"/>
</dbReference>
<protein>
    <recommendedName>
        <fullName evidence="1">Integrase catalytic domain-containing protein</fullName>
    </recommendedName>
</protein>